<dbReference type="Proteomes" id="UP000594774">
    <property type="component" value="Chromosome"/>
</dbReference>
<dbReference type="Gene3D" id="1.10.260.40">
    <property type="entry name" value="lambda repressor-like DNA-binding domains"/>
    <property type="match status" value="1"/>
</dbReference>
<reference evidence="4 5" key="1">
    <citation type="submission" date="2020-12" db="EMBL/GenBank/DDBJ databases">
        <title>FDA dAtabase for Regulatory Grade micrObial Sequences (FDA-ARGOS): Supporting development and validation of Infectious Disease Dx tests.</title>
        <authorList>
            <person name="Sproer C."/>
            <person name="Gronow S."/>
            <person name="Severitt S."/>
            <person name="Schroder I."/>
            <person name="Tallon L."/>
            <person name="Sadzewicz L."/>
            <person name="Zhao X."/>
            <person name="Boylan J."/>
            <person name="Ott S."/>
            <person name="Bowen H."/>
            <person name="Vavikolanu K."/>
            <person name="Mehta A."/>
            <person name="Aluvathingal J."/>
            <person name="Nadendla S."/>
            <person name="Lowell S."/>
            <person name="Myers T."/>
            <person name="Yan Y."/>
            <person name="Sichtig H."/>
        </authorList>
    </citation>
    <scope>NUCLEOTIDE SEQUENCE [LARGE SCALE GENOMIC DNA]</scope>
    <source>
        <strain evidence="2 4">FDAARGOS_938</strain>
        <strain evidence="3 5">FDAARGOS_991</strain>
    </source>
</reference>
<evidence type="ECO:0000313" key="5">
    <source>
        <dbReference type="Proteomes" id="UP000595198"/>
    </source>
</evidence>
<evidence type="ECO:0000259" key="1">
    <source>
        <dbReference type="PROSITE" id="PS50943"/>
    </source>
</evidence>
<evidence type="ECO:0000313" key="4">
    <source>
        <dbReference type="Proteomes" id="UP000594774"/>
    </source>
</evidence>
<dbReference type="RefSeq" id="WP_141747114.1">
    <property type="nucleotide sequence ID" value="NZ_CP065628.1"/>
</dbReference>
<proteinExistence type="predicted"/>
<evidence type="ECO:0000313" key="3">
    <source>
        <dbReference type="EMBL" id="QQB83457.1"/>
    </source>
</evidence>
<feature type="domain" description="HTH cro/C1-type" evidence="1">
    <location>
        <begin position="41"/>
        <end position="74"/>
    </location>
</feature>
<accession>A0AB37GDD2</accession>
<dbReference type="EMBL" id="CP066023">
    <property type="protein sequence ID" value="QQB83457.1"/>
    <property type="molecule type" value="Genomic_DNA"/>
</dbReference>
<dbReference type="GO" id="GO:0003677">
    <property type="term" value="F:DNA binding"/>
    <property type="evidence" value="ECO:0007669"/>
    <property type="project" value="InterPro"/>
</dbReference>
<dbReference type="InterPro" id="IPR001387">
    <property type="entry name" value="Cro/C1-type_HTH"/>
</dbReference>
<dbReference type="Proteomes" id="UP000595198">
    <property type="component" value="Chromosome"/>
</dbReference>
<protein>
    <recommendedName>
        <fullName evidence="1">HTH cro/C1-type domain-containing protein</fullName>
    </recommendedName>
</protein>
<organism evidence="2 4">
    <name type="scientific">Corynebacterium amycolatum</name>
    <dbReference type="NCBI Taxonomy" id="43765"/>
    <lineage>
        <taxon>Bacteria</taxon>
        <taxon>Bacillati</taxon>
        <taxon>Actinomycetota</taxon>
        <taxon>Actinomycetes</taxon>
        <taxon>Mycobacteriales</taxon>
        <taxon>Corynebacteriaceae</taxon>
        <taxon>Corynebacterium</taxon>
    </lineage>
</organism>
<sequence length="186" mass="21194">MRELSAAQRRIAEMFKYRFDKDGWSYAQLVDELKNGGTEASVSGLQKMLTAQRGISMEMAMRLSDVLGVPWIDLYEPQQSDDPTSQVKSMLEYLQHRIAASIEHIKLADRETGGLGYSLMQVERVVDENWDAILPEEFRDGVFAITDEFGGRKMIQYSAQMREVWIALDGLQLDIANALRLLREGD</sequence>
<evidence type="ECO:0000313" key="2">
    <source>
        <dbReference type="EMBL" id="QPR31577.1"/>
    </source>
</evidence>
<gene>
    <name evidence="2" type="ORF">I6G95_03830</name>
    <name evidence="3" type="ORF">I6H48_04410</name>
</gene>
<dbReference type="InterPro" id="IPR010982">
    <property type="entry name" value="Lambda_DNA-bd_dom_sf"/>
</dbReference>
<dbReference type="PROSITE" id="PS50943">
    <property type="entry name" value="HTH_CROC1"/>
    <property type="match status" value="1"/>
</dbReference>
<dbReference type="EMBL" id="CP065628">
    <property type="protein sequence ID" value="QPR31577.1"/>
    <property type="molecule type" value="Genomic_DNA"/>
</dbReference>
<dbReference type="AlphaFoldDB" id="A0AB37GDD2"/>
<keyword evidence="5" id="KW-1185">Reference proteome</keyword>
<name>A0AB37GDD2_CORAY</name>